<dbReference type="EMBL" id="JAVHNR010000007">
    <property type="protein sequence ID" value="KAK6337111.1"/>
    <property type="molecule type" value="Genomic_DNA"/>
</dbReference>
<organism evidence="2 3">
    <name type="scientific">Orbilia javanica</name>
    <dbReference type="NCBI Taxonomy" id="47235"/>
    <lineage>
        <taxon>Eukaryota</taxon>
        <taxon>Fungi</taxon>
        <taxon>Dikarya</taxon>
        <taxon>Ascomycota</taxon>
        <taxon>Pezizomycotina</taxon>
        <taxon>Orbiliomycetes</taxon>
        <taxon>Orbiliales</taxon>
        <taxon>Orbiliaceae</taxon>
        <taxon>Orbilia</taxon>
    </lineage>
</organism>
<gene>
    <name evidence="2" type="ORF">TWF718_009896</name>
</gene>
<comment type="caution">
    <text evidence="2">The sequence shown here is derived from an EMBL/GenBank/DDBJ whole genome shotgun (WGS) entry which is preliminary data.</text>
</comment>
<feature type="compositionally biased region" description="Polar residues" evidence="1">
    <location>
        <begin position="37"/>
        <end position="53"/>
    </location>
</feature>
<keyword evidence="3" id="KW-1185">Reference proteome</keyword>
<reference evidence="2 3" key="1">
    <citation type="submission" date="2019-10" db="EMBL/GenBank/DDBJ databases">
        <authorList>
            <person name="Palmer J.M."/>
        </authorList>
    </citation>
    <scope>NUCLEOTIDE SEQUENCE [LARGE SCALE GENOMIC DNA]</scope>
    <source>
        <strain evidence="2 3">TWF718</strain>
    </source>
</reference>
<sequence>MRQNAKEDAKITLTISNRGGILSMFASVTRRRPLSEVPSNQVSGDPTELQSSERASKPRRRLRHETEGGQGNCMAITDLSGYPKWIAINSPLGREIEAARCKAGELHSQISRAMVASPGADKFSQRGRKRRASGSNGEPAPKKRRH</sequence>
<proteinExistence type="predicted"/>
<feature type="region of interest" description="Disordered" evidence="1">
    <location>
        <begin position="32"/>
        <end position="74"/>
    </location>
</feature>
<protein>
    <submittedName>
        <fullName evidence="2">Uncharacterized protein</fullName>
    </submittedName>
</protein>
<name>A0AAN8N0F8_9PEZI</name>
<accession>A0AAN8N0F8</accession>
<evidence type="ECO:0000313" key="2">
    <source>
        <dbReference type="EMBL" id="KAK6337111.1"/>
    </source>
</evidence>
<feature type="region of interest" description="Disordered" evidence="1">
    <location>
        <begin position="113"/>
        <end position="146"/>
    </location>
</feature>
<evidence type="ECO:0000256" key="1">
    <source>
        <dbReference type="SAM" id="MobiDB-lite"/>
    </source>
</evidence>
<dbReference type="AlphaFoldDB" id="A0AAN8N0F8"/>
<dbReference type="Proteomes" id="UP001313282">
    <property type="component" value="Unassembled WGS sequence"/>
</dbReference>
<evidence type="ECO:0000313" key="3">
    <source>
        <dbReference type="Proteomes" id="UP001313282"/>
    </source>
</evidence>